<dbReference type="RefSeq" id="WP_052021469.1">
    <property type="nucleotide sequence ID" value="NZ_AYXG01000162.1"/>
</dbReference>
<proteinExistence type="predicted"/>
<evidence type="ECO:0000313" key="3">
    <source>
        <dbReference type="Proteomes" id="UP000019277"/>
    </source>
</evidence>
<protein>
    <recommendedName>
        <fullName evidence="4">SD-repeat containing protein B domain-containing protein</fullName>
    </recommendedName>
</protein>
<dbReference type="STRING" id="909613.UO65_4336"/>
<dbReference type="Proteomes" id="UP000019277">
    <property type="component" value="Unassembled WGS sequence"/>
</dbReference>
<accession>W7IVF0</accession>
<comment type="caution">
    <text evidence="2">The sequence shown here is derived from an EMBL/GenBank/DDBJ whole genome shotgun (WGS) entry which is preliminary data.</text>
</comment>
<keyword evidence="3" id="KW-1185">Reference proteome</keyword>
<evidence type="ECO:0000313" key="2">
    <source>
        <dbReference type="EMBL" id="EWC60381.1"/>
    </source>
</evidence>
<dbReference type="Pfam" id="PF13620">
    <property type="entry name" value="CarboxypepD_reg"/>
    <property type="match status" value="1"/>
</dbReference>
<name>W7IVF0_9PSEU</name>
<reference evidence="2 3" key="1">
    <citation type="journal article" date="2014" name="Genome Announc.">
        <title>Draft Genome Sequence of the Antitrypanosomally Active Sponge-Associated Bacterium Actinokineospora sp. Strain EG49.</title>
        <authorList>
            <person name="Harjes J."/>
            <person name="Ryu T."/>
            <person name="Abdelmohsen U.R."/>
            <person name="Moitinho-Silva L."/>
            <person name="Horn H."/>
            <person name="Ravasi T."/>
            <person name="Hentschel U."/>
        </authorList>
    </citation>
    <scope>NUCLEOTIDE SEQUENCE [LARGE SCALE GENOMIC DNA]</scope>
    <source>
        <strain evidence="2 3">EG49</strain>
    </source>
</reference>
<evidence type="ECO:0008006" key="4">
    <source>
        <dbReference type="Google" id="ProtNLM"/>
    </source>
</evidence>
<dbReference type="Gene3D" id="2.60.40.10">
    <property type="entry name" value="Immunoglobulins"/>
    <property type="match status" value="2"/>
</dbReference>
<organism evidence="2 3">
    <name type="scientific">Actinokineospora spheciospongiae</name>
    <dbReference type="NCBI Taxonomy" id="909613"/>
    <lineage>
        <taxon>Bacteria</taxon>
        <taxon>Bacillati</taxon>
        <taxon>Actinomycetota</taxon>
        <taxon>Actinomycetes</taxon>
        <taxon>Pseudonocardiales</taxon>
        <taxon>Pseudonocardiaceae</taxon>
        <taxon>Actinokineospora</taxon>
    </lineage>
</organism>
<feature type="chain" id="PRO_5004896166" description="SD-repeat containing protein B domain-containing protein" evidence="1">
    <location>
        <begin position="26"/>
        <end position="367"/>
    </location>
</feature>
<sequence>MIGATAFVSAVITGGALLGAVPAAAADTGGISGLVWFDRDASGTLGFGDAPAPMSGIRVDNLSTGESTQVYAGSDGTYQVPALAPGRYRVAVGSGWTYERTTPGHVDVRVRPGRTATADFGLRGGEVCGTAWDDADGDGMRESGEFVLPAVQVTVNTPMLVQAVTDASGRYCAHDLPLGGEAVVQPQYLAQRGFGFTRGIVESFPGEPFDSKIDPVTGNSHRYALTTEALTVDVGYLKATSDLSTSQIIFEGQPAGKTTFAVGDTFTVYGSVFPSGNVPERLGATLTVPAGLRIVDRAGGMPSTVQGRSVVGEFPQRRTPGANEFIGARVVVEHAFSAADVTLTVHPGDFPDSDPANNVLTQTINAV</sequence>
<dbReference type="SUPFAM" id="SSF117074">
    <property type="entry name" value="Hypothetical protein PA1324"/>
    <property type="match status" value="2"/>
</dbReference>
<evidence type="ECO:0000256" key="1">
    <source>
        <dbReference type="SAM" id="SignalP"/>
    </source>
</evidence>
<feature type="signal peptide" evidence="1">
    <location>
        <begin position="1"/>
        <end position="25"/>
    </location>
</feature>
<dbReference type="EMBL" id="AYXG01000162">
    <property type="protein sequence ID" value="EWC60381.1"/>
    <property type="molecule type" value="Genomic_DNA"/>
</dbReference>
<keyword evidence="1" id="KW-0732">Signal</keyword>
<dbReference type="AlphaFoldDB" id="W7IVF0"/>
<dbReference type="GO" id="GO:0005975">
    <property type="term" value="P:carbohydrate metabolic process"/>
    <property type="evidence" value="ECO:0007669"/>
    <property type="project" value="UniProtKB-ARBA"/>
</dbReference>
<dbReference type="OrthoDB" id="3696308at2"/>
<dbReference type="eggNOG" id="COG4932">
    <property type="taxonomic scope" value="Bacteria"/>
</dbReference>
<dbReference type="InterPro" id="IPR013783">
    <property type="entry name" value="Ig-like_fold"/>
</dbReference>
<gene>
    <name evidence="2" type="ORF">UO65_4336</name>
</gene>